<evidence type="ECO:0000256" key="17">
    <source>
        <dbReference type="ARBA" id="ARBA00023201"/>
    </source>
</evidence>
<keyword evidence="30" id="KW-1185">Reference proteome</keyword>
<dbReference type="GO" id="GO:0005524">
    <property type="term" value="F:ATP binding"/>
    <property type="evidence" value="ECO:0007669"/>
    <property type="project" value="UniProtKB-KW"/>
</dbReference>
<keyword evidence="15" id="KW-1015">Disulfide bond</keyword>
<comment type="similarity">
    <text evidence="2">Belongs to the SLC12A transporter family.</text>
</comment>
<protein>
    <recommendedName>
        <fullName evidence="22">Solute carrier family 12 member 3</fullName>
    </recommendedName>
    <alternativeName>
        <fullName evidence="23">Na-Cl symporter</fullName>
    </alternativeName>
    <alternativeName>
        <fullName evidence="24">Thiazide-sensitive sodium-chloride cotransporter</fullName>
    </alternativeName>
</protein>
<reference evidence="29 30" key="1">
    <citation type="journal article" date="2009" name="Science">
        <title>Genome sequence, comparative analysis, and population genetics of the domestic horse.</title>
        <authorList>
            <consortium name="Broad Institute Genome Sequencing Platform"/>
            <consortium name="Broad Institute Whole Genome Assembly Team"/>
            <person name="Wade C.M."/>
            <person name="Giulotto E."/>
            <person name="Sigurdsson S."/>
            <person name="Zoli M."/>
            <person name="Gnerre S."/>
            <person name="Imsland F."/>
            <person name="Lear T.L."/>
            <person name="Adelson D.L."/>
            <person name="Bailey E."/>
            <person name="Bellone R.R."/>
            <person name="Bloecker H."/>
            <person name="Distl O."/>
            <person name="Edgar R.C."/>
            <person name="Garber M."/>
            <person name="Leeb T."/>
            <person name="Mauceli E."/>
            <person name="MacLeod J.N."/>
            <person name="Penedo M.C.T."/>
            <person name="Raison J.M."/>
            <person name="Sharpe T."/>
            <person name="Vogel J."/>
            <person name="Andersson L."/>
            <person name="Antczak D.F."/>
            <person name="Biagi T."/>
            <person name="Binns M.M."/>
            <person name="Chowdhary B.P."/>
            <person name="Coleman S.J."/>
            <person name="Della Valle G."/>
            <person name="Fryc S."/>
            <person name="Guerin G."/>
            <person name="Hasegawa T."/>
            <person name="Hill E.W."/>
            <person name="Jurka J."/>
            <person name="Kiialainen A."/>
            <person name="Lindgren G."/>
            <person name="Liu J."/>
            <person name="Magnani E."/>
            <person name="Mickelson J.R."/>
            <person name="Murray J."/>
            <person name="Nergadze S.G."/>
            <person name="Onofrio R."/>
            <person name="Pedroni S."/>
            <person name="Piras M.F."/>
            <person name="Raudsepp T."/>
            <person name="Rocchi M."/>
            <person name="Roeed K.H."/>
            <person name="Ryder O.A."/>
            <person name="Searle S."/>
            <person name="Skow L."/>
            <person name="Swinburne J.E."/>
            <person name="Syvaenen A.C."/>
            <person name="Tozaki T."/>
            <person name="Valberg S.J."/>
            <person name="Vaudin M."/>
            <person name="White J.R."/>
            <person name="Zody M.C."/>
            <person name="Lander E.S."/>
            <person name="Lindblad-Toh K."/>
        </authorList>
    </citation>
    <scope>NUCLEOTIDE SEQUENCE [LARGE SCALE GENOMIC DNA]</scope>
    <source>
        <strain evidence="29 30">Thoroughbred</strain>
    </source>
</reference>
<dbReference type="Pfam" id="PF03522">
    <property type="entry name" value="SLC12"/>
    <property type="match status" value="2"/>
</dbReference>
<evidence type="ECO:0000256" key="7">
    <source>
        <dbReference type="ARBA" id="ARBA00022741"/>
    </source>
</evidence>
<feature type="transmembrane region" description="Helical" evidence="26">
    <location>
        <begin position="206"/>
        <end position="230"/>
    </location>
</feature>
<dbReference type="GO" id="GO:0055075">
    <property type="term" value="P:potassium ion homeostasis"/>
    <property type="evidence" value="ECO:0000318"/>
    <property type="project" value="GO_Central"/>
</dbReference>
<keyword evidence="11 26" id="KW-1133">Transmembrane helix</keyword>
<keyword evidence="17" id="KW-0739">Sodium transport</keyword>
<evidence type="ECO:0000256" key="4">
    <source>
        <dbReference type="ARBA" id="ARBA00022475"/>
    </source>
</evidence>
<dbReference type="GeneTree" id="ENSGT00940000155044"/>
<dbReference type="GO" id="GO:1990573">
    <property type="term" value="P:potassium ion import across plasma membrane"/>
    <property type="evidence" value="ECO:0000318"/>
    <property type="project" value="GO_Central"/>
</dbReference>
<name>F6V5X5_HORSE</name>
<keyword evidence="5" id="KW-0597">Phosphoprotein</keyword>
<evidence type="ECO:0000256" key="26">
    <source>
        <dbReference type="SAM" id="Phobius"/>
    </source>
</evidence>
<evidence type="ECO:0000256" key="20">
    <source>
        <dbReference type="ARBA" id="ARBA00056815"/>
    </source>
</evidence>
<evidence type="ECO:0000256" key="24">
    <source>
        <dbReference type="ARBA" id="ARBA00077939"/>
    </source>
</evidence>
<sequence>MASQQRDYEASTLSFHQEEEEQPSGRDSPKCSLCPCLTYKDKDTGPSSGFYARSMVLGWLCCSCLSLEALHSNTTERCMPRGEPPKPGSSVASTSAEEPCTQPHSQDDSENSGARPGKAPLCFGWVMGVMIRCMLHMWSVILYLRLPWITAQAGIGLTWLIILLSASVTTITGMSISAISTNSKVKAGSKFFLISRSLGPELGSSIGIIFAFANSVAVAMHTVGFAETLLDLLRDHKVQLLNIDPENELQVVGMVIVTILLGVALASVEWESKAQIIFFFLILLSFINYLLGTLLPTNPSRQATGFFGYQGSILLENMVPQWRGPEGSFFGMFSIFFSSATGLLTGTNISEDLKDPATAIPKGTLLAIMWTTLSYLGISATIGSCMIRDASGNMTDMGVWNGSCLGPECQYGWDFSSCRERGSCLYGLSNHYQAMSMVSAFSPLTSAGVFCAALSSALSCFVSAPKVFQWLCQDKLYPVIGFFGKGYGKKHEPLRGYLFTFLIAVGFILTGDLNTIAAIISNFYLCSYALVNFGCFHASLSQSPGWRPSFCWYSPWLSLLGSLLCLLIMFLLNWWAALIAVLLILLLLFYAFHKKPGSDLQGSSVQVGTYRMALSYLVSLTNVQDHVKNFRPQCLVLTGPPSQRPALVDFVGALTKKTSLMICGNVVLEPQAIQESENHVNWLNVRKIRSFYTVISAPRLRSGAQSLMQVAGLGQLKPNLLVLGYKQNWQEVQISAVEDYVGILHDALDYNYGVCILRMPGGLSPATQHQAQVSLHRQPQTLFQSRQGWRTVDVYWLSDDGGLTMLIPYLLTHTQKWARCPVRVFVSSPREQLEDKHKEIHSLLRRFSLGFQHVTVLPELTGKPQETSQKAFEDLVALHWLQKPPPKGNLESTSLNTPAPSGYISEQDLQANQKQSEWHMCLHEVLRQYSQDAALIVMSLPLIPRSACPGALYMTWLEMLSRGLTSPIAFIHGKQQDLLTTYCQ</sequence>
<evidence type="ECO:0000256" key="13">
    <source>
        <dbReference type="ARBA" id="ARBA00023065"/>
    </source>
</evidence>
<dbReference type="Gene3D" id="1.20.1740.10">
    <property type="entry name" value="Amino acid/polyamine transporter I"/>
    <property type="match status" value="1"/>
</dbReference>
<feature type="domain" description="Amino acid permease/ SLC12A" evidence="27">
    <location>
        <begin position="128"/>
        <end position="635"/>
    </location>
</feature>
<evidence type="ECO:0000256" key="8">
    <source>
        <dbReference type="ARBA" id="ARBA00022840"/>
    </source>
</evidence>
<dbReference type="Proteomes" id="UP000002281">
    <property type="component" value="Chromosome 1"/>
</dbReference>
<evidence type="ECO:0000256" key="3">
    <source>
        <dbReference type="ARBA" id="ARBA00022448"/>
    </source>
</evidence>
<keyword evidence="18" id="KW-0868">Chloride</keyword>
<feature type="transmembrane region" description="Helical" evidence="26">
    <location>
        <begin position="156"/>
        <end position="179"/>
    </location>
</feature>
<dbReference type="Ensembl" id="ENSECAT00000024318.3">
    <property type="protein sequence ID" value="ENSECAP00000020196.3"/>
    <property type="gene ID" value="ENSECAG00000022414.4"/>
</dbReference>
<feature type="domain" description="SLC12A transporter C-terminal" evidence="28">
    <location>
        <begin position="777"/>
        <end position="983"/>
    </location>
</feature>
<dbReference type="InterPro" id="IPR002948">
    <property type="entry name" value="SLC12A3"/>
</dbReference>
<evidence type="ECO:0000256" key="16">
    <source>
        <dbReference type="ARBA" id="ARBA00023180"/>
    </source>
</evidence>
<accession>F6V5X5</accession>
<feature type="region of interest" description="Disordered" evidence="25">
    <location>
        <begin position="1"/>
        <end position="29"/>
    </location>
</feature>
<dbReference type="Bgee" id="ENSECAG00000022414">
    <property type="expression patterns" value="Expressed in muscle tissue and 15 other cell types or tissues"/>
</dbReference>
<organism evidence="29 30">
    <name type="scientific">Equus caballus</name>
    <name type="common">Horse</name>
    <dbReference type="NCBI Taxonomy" id="9796"/>
    <lineage>
        <taxon>Eukaryota</taxon>
        <taxon>Metazoa</taxon>
        <taxon>Chordata</taxon>
        <taxon>Craniata</taxon>
        <taxon>Vertebrata</taxon>
        <taxon>Euteleostomi</taxon>
        <taxon>Mammalia</taxon>
        <taxon>Eutheria</taxon>
        <taxon>Laurasiatheria</taxon>
        <taxon>Perissodactyla</taxon>
        <taxon>Equidae</taxon>
        <taxon>Equus</taxon>
    </lineage>
</organism>
<feature type="transmembrane region" description="Helical" evidence="26">
    <location>
        <begin position="251"/>
        <end position="268"/>
    </location>
</feature>
<feature type="transmembrane region" description="Helical" evidence="26">
    <location>
        <begin position="274"/>
        <end position="291"/>
    </location>
</feature>
<dbReference type="GO" id="GO:0016324">
    <property type="term" value="C:apical plasma membrane"/>
    <property type="evidence" value="ECO:0000318"/>
    <property type="project" value="GO_Central"/>
</dbReference>
<dbReference type="FunFam" id="1.20.1740.10:FF:000018">
    <property type="entry name" value="solute carrier family 12 member 3 isoform X2"/>
    <property type="match status" value="1"/>
</dbReference>
<dbReference type="PANTHER" id="PTHR11827:SF101">
    <property type="entry name" value="SOLUTE CARRIER FAMILY 12 MEMBER 3"/>
    <property type="match status" value="1"/>
</dbReference>
<proteinExistence type="inferred from homology"/>
<evidence type="ECO:0000256" key="23">
    <source>
        <dbReference type="ARBA" id="ARBA00076232"/>
    </source>
</evidence>
<keyword evidence="6 26" id="KW-0812">Transmembrane</keyword>
<reference evidence="29" key="2">
    <citation type="submission" date="2025-08" db="UniProtKB">
        <authorList>
            <consortium name="Ensembl"/>
        </authorList>
    </citation>
    <scope>IDENTIFICATION</scope>
    <source>
        <strain evidence="29">Thoroughbred</strain>
    </source>
</reference>
<evidence type="ECO:0000313" key="29">
    <source>
        <dbReference type="Ensembl" id="ENSECAP00000020196.3"/>
    </source>
</evidence>
<evidence type="ECO:0000256" key="1">
    <source>
        <dbReference type="ARBA" id="ARBA00004424"/>
    </source>
</evidence>
<evidence type="ECO:0000256" key="12">
    <source>
        <dbReference type="ARBA" id="ARBA00023053"/>
    </source>
</evidence>
<feature type="compositionally biased region" description="Polar residues" evidence="25">
    <location>
        <begin position="1"/>
        <end position="15"/>
    </location>
</feature>
<dbReference type="InParanoid" id="F6V5X5"/>
<dbReference type="InterPro" id="IPR004841">
    <property type="entry name" value="AA-permease/SLC12A_dom"/>
</dbReference>
<evidence type="ECO:0000256" key="9">
    <source>
        <dbReference type="ARBA" id="ARBA00022843"/>
    </source>
</evidence>
<dbReference type="NCBIfam" id="TIGR00930">
    <property type="entry name" value="2a30"/>
    <property type="match status" value="1"/>
</dbReference>
<dbReference type="GO" id="GO:0035725">
    <property type="term" value="P:sodium ion transmembrane transport"/>
    <property type="evidence" value="ECO:0000318"/>
    <property type="project" value="GO_Central"/>
</dbReference>
<dbReference type="PaxDb" id="9796-ENSECAP00000020196"/>
<dbReference type="InterPro" id="IPR018491">
    <property type="entry name" value="SLC12_C"/>
</dbReference>
<reference evidence="29" key="3">
    <citation type="submission" date="2025-09" db="UniProtKB">
        <authorList>
            <consortium name="Ensembl"/>
        </authorList>
    </citation>
    <scope>IDENTIFICATION</scope>
    <source>
        <strain evidence="29">Thoroughbred</strain>
    </source>
</reference>
<keyword evidence="16" id="KW-0325">Glycoprotein</keyword>
<feature type="transmembrane region" description="Helical" evidence="26">
    <location>
        <begin position="494"/>
        <end position="510"/>
    </location>
</feature>
<feature type="region of interest" description="Disordered" evidence="25">
    <location>
        <begin position="76"/>
        <end position="115"/>
    </location>
</feature>
<keyword evidence="10" id="KW-0769">Symport</keyword>
<keyword evidence="14 26" id="KW-0472">Membrane</keyword>
<dbReference type="GO" id="GO:0006884">
    <property type="term" value="P:cell volume homeostasis"/>
    <property type="evidence" value="ECO:0000318"/>
    <property type="project" value="GO_Central"/>
</dbReference>
<feature type="transmembrane region" description="Helical" evidence="26">
    <location>
        <begin position="365"/>
        <end position="387"/>
    </location>
</feature>
<evidence type="ECO:0000256" key="18">
    <source>
        <dbReference type="ARBA" id="ARBA00023214"/>
    </source>
</evidence>
<evidence type="ECO:0000256" key="11">
    <source>
        <dbReference type="ARBA" id="ARBA00022989"/>
    </source>
</evidence>
<dbReference type="GO" id="GO:0055078">
    <property type="term" value="P:sodium ion homeostasis"/>
    <property type="evidence" value="ECO:0000318"/>
    <property type="project" value="GO_Central"/>
</dbReference>
<dbReference type="STRING" id="9796.ENSECAP00000020196"/>
<feature type="transmembrane region" description="Helical" evidence="26">
    <location>
        <begin position="123"/>
        <end position="144"/>
    </location>
</feature>
<comment type="catalytic activity">
    <reaction evidence="19">
        <text>chloride(out) + Na(+)(out) = chloride(in) + Na(+)(in)</text>
        <dbReference type="Rhea" id="RHEA:73887"/>
        <dbReference type="ChEBI" id="CHEBI:17996"/>
        <dbReference type="ChEBI" id="CHEBI:29101"/>
    </reaction>
</comment>
<comment type="function">
    <text evidence="20">Electroneutral sodium and chloride ion cotransporter, which acts as a key mediator of sodium and chloride reabsorption in kidney distal convoluted tubules. Also acts as a receptor for the pro-inflammatory cytokine IL18, thereby contributing to IL18-induced cytokine production, including IFNG, IL6, IL18 and CCL2. May act either independently of IL18R1, or in a complex with IL18R1.</text>
</comment>
<dbReference type="AlphaFoldDB" id="F6V5X5"/>
<keyword evidence="8" id="KW-0067">ATP-binding</keyword>
<keyword evidence="12" id="KW-0915">Sodium</keyword>
<dbReference type="HOGENOM" id="CLU_001883_0_0_1"/>
<feature type="transmembrane region" description="Helical" evidence="26">
    <location>
        <begin position="550"/>
        <end position="569"/>
    </location>
</feature>
<keyword evidence="7" id="KW-0547">Nucleotide-binding</keyword>
<evidence type="ECO:0000256" key="10">
    <source>
        <dbReference type="ARBA" id="ARBA00022847"/>
    </source>
</evidence>
<evidence type="ECO:0000256" key="15">
    <source>
        <dbReference type="ARBA" id="ARBA00023157"/>
    </source>
</evidence>
<evidence type="ECO:0000256" key="6">
    <source>
        <dbReference type="ARBA" id="ARBA00022692"/>
    </source>
</evidence>
<evidence type="ECO:0000256" key="2">
    <source>
        <dbReference type="ARBA" id="ARBA00010593"/>
    </source>
</evidence>
<evidence type="ECO:0000259" key="28">
    <source>
        <dbReference type="Pfam" id="PF03522"/>
    </source>
</evidence>
<dbReference type="Pfam" id="PF00324">
    <property type="entry name" value="AA_permease"/>
    <property type="match status" value="1"/>
</dbReference>
<comment type="subunit">
    <text evidence="21">Homodimer; adopts a domain-swap conformation at the scissor helices connecting the transmembrane domain and C-terminal domain. Interacts with KLHL3. Interacts with IL18R1; this interaction is increased by IL18 treatment.</text>
</comment>
<dbReference type="PANTHER" id="PTHR11827">
    <property type="entry name" value="SOLUTE CARRIER FAMILY 12, CATION COTRANSPORTERS"/>
    <property type="match status" value="1"/>
</dbReference>
<keyword evidence="9" id="KW-0832">Ubl conjugation</keyword>
<comment type="subcellular location">
    <subcellularLocation>
        <location evidence="1">Apical cell membrane</location>
        <topology evidence="1">Multi-pass membrane protein</topology>
    </subcellularLocation>
</comment>
<dbReference type="PRINTS" id="PR01230">
    <property type="entry name" value="NACLTRNSPORT"/>
</dbReference>
<evidence type="ECO:0000259" key="27">
    <source>
        <dbReference type="Pfam" id="PF00324"/>
    </source>
</evidence>
<evidence type="ECO:0000256" key="22">
    <source>
        <dbReference type="ARBA" id="ARBA00073714"/>
    </source>
</evidence>
<evidence type="ECO:0000256" key="25">
    <source>
        <dbReference type="SAM" id="MobiDB-lite"/>
    </source>
</evidence>
<evidence type="ECO:0000256" key="21">
    <source>
        <dbReference type="ARBA" id="ARBA00063035"/>
    </source>
</evidence>
<feature type="domain" description="SLC12A transporter C-terminal" evidence="28">
    <location>
        <begin position="644"/>
        <end position="772"/>
    </location>
</feature>
<feature type="transmembrane region" description="Helical" evidence="26">
    <location>
        <begin position="516"/>
        <end position="538"/>
    </location>
</feature>
<evidence type="ECO:0000256" key="14">
    <source>
        <dbReference type="ARBA" id="ARBA00023136"/>
    </source>
</evidence>
<dbReference type="InterPro" id="IPR004842">
    <property type="entry name" value="SLC12A_fam"/>
</dbReference>
<dbReference type="GO" id="GO:0055064">
    <property type="term" value="P:chloride ion homeostasis"/>
    <property type="evidence" value="ECO:0000318"/>
    <property type="project" value="GO_Central"/>
</dbReference>
<dbReference type="GO" id="GO:0008511">
    <property type="term" value="F:sodium:potassium:chloride symporter activity"/>
    <property type="evidence" value="ECO:0000318"/>
    <property type="project" value="GO_Central"/>
</dbReference>
<feature type="transmembrane region" description="Helical" evidence="26">
    <location>
        <begin position="575"/>
        <end position="592"/>
    </location>
</feature>
<keyword evidence="4" id="KW-1003">Cell membrane</keyword>
<evidence type="ECO:0000256" key="19">
    <source>
        <dbReference type="ARBA" id="ARBA00050884"/>
    </source>
</evidence>
<evidence type="ECO:0000313" key="30">
    <source>
        <dbReference type="Proteomes" id="UP000002281"/>
    </source>
</evidence>
<evidence type="ECO:0000256" key="5">
    <source>
        <dbReference type="ARBA" id="ARBA00022553"/>
    </source>
</evidence>
<keyword evidence="3" id="KW-0813">Transport</keyword>
<keyword evidence="13" id="KW-0406">Ion transport</keyword>
<dbReference type="GO" id="GO:1902476">
    <property type="term" value="P:chloride transmembrane transport"/>
    <property type="evidence" value="ECO:0000318"/>
    <property type="project" value="GO_Central"/>
</dbReference>